<dbReference type="GO" id="GO:0003824">
    <property type="term" value="F:catalytic activity"/>
    <property type="evidence" value="ECO:0007669"/>
    <property type="project" value="InterPro"/>
</dbReference>
<dbReference type="Proteomes" id="UP000475249">
    <property type="component" value="Unassembled WGS sequence"/>
</dbReference>
<dbReference type="GO" id="GO:0030151">
    <property type="term" value="F:molybdenum ion binding"/>
    <property type="evidence" value="ECO:0007669"/>
    <property type="project" value="InterPro"/>
</dbReference>
<dbReference type="AlphaFoldDB" id="A0A6L9EAW4"/>
<dbReference type="Pfam" id="PF03473">
    <property type="entry name" value="MOSC"/>
    <property type="match status" value="1"/>
</dbReference>
<dbReference type="PROSITE" id="PS51340">
    <property type="entry name" value="MOSC"/>
    <property type="match status" value="1"/>
</dbReference>
<evidence type="ECO:0000313" key="3">
    <source>
        <dbReference type="Proteomes" id="UP000475249"/>
    </source>
</evidence>
<feature type="domain" description="MOSC" evidence="1">
    <location>
        <begin position="28"/>
        <end position="163"/>
    </location>
</feature>
<organism evidence="2 3">
    <name type="scientific">Poritiphilus flavus</name>
    <dbReference type="NCBI Taxonomy" id="2697053"/>
    <lineage>
        <taxon>Bacteria</taxon>
        <taxon>Pseudomonadati</taxon>
        <taxon>Bacteroidota</taxon>
        <taxon>Flavobacteriia</taxon>
        <taxon>Flavobacteriales</taxon>
        <taxon>Flavobacteriaceae</taxon>
        <taxon>Poritiphilus</taxon>
    </lineage>
</organism>
<name>A0A6L9EAW4_9FLAO</name>
<accession>A0A6L9EAW4</accession>
<proteinExistence type="predicted"/>
<dbReference type="InterPro" id="IPR005302">
    <property type="entry name" value="MoCF_Sase_C"/>
</dbReference>
<dbReference type="GO" id="GO:0030170">
    <property type="term" value="F:pyridoxal phosphate binding"/>
    <property type="evidence" value="ECO:0007669"/>
    <property type="project" value="InterPro"/>
</dbReference>
<evidence type="ECO:0000259" key="1">
    <source>
        <dbReference type="PROSITE" id="PS51340"/>
    </source>
</evidence>
<dbReference type="InterPro" id="IPR011037">
    <property type="entry name" value="Pyrv_Knase-like_insert_dom_sf"/>
</dbReference>
<evidence type="ECO:0000313" key="2">
    <source>
        <dbReference type="EMBL" id="NAS11840.1"/>
    </source>
</evidence>
<dbReference type="PANTHER" id="PTHR30212">
    <property type="entry name" value="PROTEIN YIIM"/>
    <property type="match status" value="1"/>
</dbReference>
<sequence>MKIIATNIGKPTTIFWNGKEEKTGIYKYPTSSPIALEKEVVANDTIANRKVHGGPDKACYLYSANHYPYWKDRYPGLSWDWGMFGENLSVGDMDDSQIRIGDVFRLGTALVQVSQPREPCYKLGVRFGDQEILRQFIEYGNPGTYVRVLEEGKVAAGDTLELVEASKNPLTITQFFSLLYAKEKDQEILQLALSNTSLPQGKRDKLKRFIKKGAI</sequence>
<gene>
    <name evidence="2" type="ORF">GTQ38_07505</name>
</gene>
<dbReference type="RefSeq" id="WP_161434880.1">
    <property type="nucleotide sequence ID" value="NZ_WXYO01000003.1"/>
</dbReference>
<dbReference type="SUPFAM" id="SSF50800">
    <property type="entry name" value="PK beta-barrel domain-like"/>
    <property type="match status" value="1"/>
</dbReference>
<dbReference type="Gene3D" id="2.40.33.20">
    <property type="entry name" value="PK beta-barrel domain-like"/>
    <property type="match status" value="1"/>
</dbReference>
<keyword evidence="3" id="KW-1185">Reference proteome</keyword>
<protein>
    <submittedName>
        <fullName evidence="2">MOSC domain-containing protein</fullName>
    </submittedName>
</protein>
<comment type="caution">
    <text evidence="2">The sequence shown here is derived from an EMBL/GenBank/DDBJ whole genome shotgun (WGS) entry which is preliminary data.</text>
</comment>
<dbReference type="EMBL" id="WXYO01000003">
    <property type="protein sequence ID" value="NAS11840.1"/>
    <property type="molecule type" value="Genomic_DNA"/>
</dbReference>
<dbReference type="InterPro" id="IPR052353">
    <property type="entry name" value="Benzoxazolinone_Detox_Enz"/>
</dbReference>
<dbReference type="PANTHER" id="PTHR30212:SF2">
    <property type="entry name" value="PROTEIN YIIM"/>
    <property type="match status" value="1"/>
</dbReference>
<reference evidence="2 3" key="1">
    <citation type="submission" date="2020-01" db="EMBL/GenBank/DDBJ databases">
        <title>Bacteria diversity of Porities sp.</title>
        <authorList>
            <person name="Wang G."/>
        </authorList>
    </citation>
    <scope>NUCLEOTIDE SEQUENCE [LARGE SCALE GENOMIC DNA]</scope>
    <source>
        <strain evidence="2 3">R33</strain>
    </source>
</reference>